<gene>
    <name evidence="1" type="ORF">C6Y28_07985</name>
</gene>
<dbReference type="Proteomes" id="UP000238358">
    <property type="component" value="Chromosome"/>
</dbReference>
<dbReference type="RefSeq" id="WP_027895461.1">
    <property type="nucleotide sequence ID" value="NZ_CP027569.1"/>
</dbReference>
<sequence>MTSTEYLKLVYESEEKANMLLKEISQIQHDLLALNAIDYEKPRVSGGNGRNAMEDRIIGFLDKRDKMLREYLQTVNRPWEFKKLVECMDDERMQAIMKRHYLWHETWEKACEGICSVSWLRRKGNGLRTQALEEFDKIFKKNKISSC</sequence>
<name>A0A2S0M7Y9_MEGEL</name>
<evidence type="ECO:0000313" key="2">
    <source>
        <dbReference type="Proteomes" id="UP000238358"/>
    </source>
</evidence>
<dbReference type="EMBL" id="CP027569">
    <property type="protein sequence ID" value="AVO27547.1"/>
    <property type="molecule type" value="Genomic_DNA"/>
</dbReference>
<protein>
    <recommendedName>
        <fullName evidence="3">DUF722 domain-containing protein</fullName>
    </recommendedName>
</protein>
<evidence type="ECO:0008006" key="3">
    <source>
        <dbReference type="Google" id="ProtNLM"/>
    </source>
</evidence>
<evidence type="ECO:0000313" key="1">
    <source>
        <dbReference type="EMBL" id="AVO27547.1"/>
    </source>
</evidence>
<accession>A0A2S0M7Y9</accession>
<dbReference type="AlphaFoldDB" id="A0A2S0M7Y9"/>
<proteinExistence type="predicted"/>
<organism evidence="1 2">
    <name type="scientific">Megasphaera elsdenii</name>
    <dbReference type="NCBI Taxonomy" id="907"/>
    <lineage>
        <taxon>Bacteria</taxon>
        <taxon>Bacillati</taxon>
        <taxon>Bacillota</taxon>
        <taxon>Negativicutes</taxon>
        <taxon>Veillonellales</taxon>
        <taxon>Veillonellaceae</taxon>
        <taxon>Megasphaera</taxon>
    </lineage>
</organism>
<reference evidence="1 2" key="1">
    <citation type="journal article" date="2018" name="Genome Announc.">
        <title>Complete genomes of two Megasphaera elsdenii strains, NCIMB 702410 and ATCC 25940.</title>
        <authorList>
            <person name="Hatmaker E.A."/>
            <person name="O'Dell K."/>
            <person name="Riley L.A."/>
            <person name="Klingeman D.M."/>
            <person name="Guss A.M."/>
        </authorList>
    </citation>
    <scope>NUCLEOTIDE SEQUENCE [LARGE SCALE GENOMIC DNA]</scope>
    <source>
        <strain evidence="1 2">NCIMB702410</strain>
    </source>
</reference>
<dbReference type="OrthoDB" id="1625702at2"/>